<evidence type="ECO:0000313" key="4">
    <source>
        <dbReference type="Proteomes" id="UP000185783"/>
    </source>
</evidence>
<dbReference type="EMBL" id="LVVZ01000019">
    <property type="protein sequence ID" value="OKL43441.1"/>
    <property type="molecule type" value="Genomic_DNA"/>
</dbReference>
<protein>
    <submittedName>
        <fullName evidence="3">Capsular biosynthesis protein CpsI</fullName>
    </submittedName>
</protein>
<sequence length="336" mass="37380">MEKILVTGTAGFIGNAVARRLLDMGYHVIGLDAVTDYYDVVLKENRLKRLQGSNHFEEKRVFLEDREAVARIFEQDKPDYVIHLAAQAGVRYSLEQPQSYVDANITGFLNILEGARAHPVKHLVFASTSSVYGLDQDMPLSPHKGGNHPVSFYAATKKANEAMAHSYAHLFGTACTGLRFFTVYGPWGRPDMALFKFTKAILEDKPVPLYNSGNMVRDFTYIDDIVEGIVRVAFVPPQPNSKWDAKTADPASSSAPYRICNIGNNEPVELLNYLAAIEKTLGKQAKRELLPFQPGDVAATWADVSDLIEITGFKPQTTVEDGVAAFVDWYRTYYGC</sequence>
<dbReference type="STRING" id="197461.A3843_12370"/>
<dbReference type="RefSeq" id="WP_028481014.1">
    <property type="nucleotide sequence ID" value="NZ_LVVZ01000019.1"/>
</dbReference>
<dbReference type="InterPro" id="IPR001509">
    <property type="entry name" value="Epimerase_deHydtase"/>
</dbReference>
<dbReference type="AlphaFoldDB" id="A0A1U7JFM2"/>
<evidence type="ECO:0000256" key="1">
    <source>
        <dbReference type="ARBA" id="ARBA00023027"/>
    </source>
</evidence>
<proteinExistence type="predicted"/>
<organism evidence="3 4">
    <name type="scientific">Pseudovibrio exalbescens</name>
    <dbReference type="NCBI Taxonomy" id="197461"/>
    <lineage>
        <taxon>Bacteria</taxon>
        <taxon>Pseudomonadati</taxon>
        <taxon>Pseudomonadota</taxon>
        <taxon>Alphaproteobacteria</taxon>
        <taxon>Hyphomicrobiales</taxon>
        <taxon>Stappiaceae</taxon>
        <taxon>Pseudovibrio</taxon>
    </lineage>
</organism>
<dbReference type="SUPFAM" id="SSF51735">
    <property type="entry name" value="NAD(P)-binding Rossmann-fold domains"/>
    <property type="match status" value="1"/>
</dbReference>
<evidence type="ECO:0000259" key="2">
    <source>
        <dbReference type="Pfam" id="PF01370"/>
    </source>
</evidence>
<dbReference type="Pfam" id="PF01370">
    <property type="entry name" value="Epimerase"/>
    <property type="match status" value="1"/>
</dbReference>
<keyword evidence="1" id="KW-0520">NAD</keyword>
<reference evidence="3 4" key="1">
    <citation type="submission" date="2016-03" db="EMBL/GenBank/DDBJ databases">
        <title>Genome sequence of Nesiotobacter sp. nov., a moderately halophilic alphaproteobacterium isolated from the Yellow Sea, China.</title>
        <authorList>
            <person name="Zhang G."/>
            <person name="Zhang R."/>
        </authorList>
    </citation>
    <scope>NUCLEOTIDE SEQUENCE [LARGE SCALE GENOMIC DNA]</scope>
    <source>
        <strain evidence="3 4">WB1-6</strain>
    </source>
</reference>
<dbReference type="PANTHER" id="PTHR43574">
    <property type="entry name" value="EPIMERASE-RELATED"/>
    <property type="match status" value="1"/>
</dbReference>
<dbReference type="PRINTS" id="PR01713">
    <property type="entry name" value="NUCEPIMERASE"/>
</dbReference>
<keyword evidence="4" id="KW-1185">Reference proteome</keyword>
<dbReference type="Gene3D" id="3.40.50.720">
    <property type="entry name" value="NAD(P)-binding Rossmann-like Domain"/>
    <property type="match status" value="1"/>
</dbReference>
<name>A0A1U7JFM2_9HYPH</name>
<gene>
    <name evidence="3" type="ORF">A3843_12370</name>
</gene>
<dbReference type="InterPro" id="IPR036291">
    <property type="entry name" value="NAD(P)-bd_dom_sf"/>
</dbReference>
<feature type="domain" description="NAD-dependent epimerase/dehydratase" evidence="2">
    <location>
        <begin position="4"/>
        <end position="233"/>
    </location>
</feature>
<accession>A0A1U7JFM2</accession>
<dbReference type="CDD" id="cd05253">
    <property type="entry name" value="UDP_GE_SDE_e"/>
    <property type="match status" value="1"/>
</dbReference>
<evidence type="ECO:0000313" key="3">
    <source>
        <dbReference type="EMBL" id="OKL43441.1"/>
    </source>
</evidence>
<comment type="caution">
    <text evidence="3">The sequence shown here is derived from an EMBL/GenBank/DDBJ whole genome shotgun (WGS) entry which is preliminary data.</text>
</comment>
<dbReference type="Proteomes" id="UP000185783">
    <property type="component" value="Unassembled WGS sequence"/>
</dbReference>